<dbReference type="VEuPathDB" id="MicrosporidiaDB:NBO_60g0003"/>
<proteinExistence type="predicted"/>
<keyword evidence="2" id="KW-1185">Reference proteome</keyword>
<name>R0KU44_NOSB1</name>
<dbReference type="HOGENOM" id="CLU_1107404_0_0_1"/>
<dbReference type="OrthoDB" id="2200380at2759"/>
<dbReference type="AlphaFoldDB" id="R0KU44"/>
<evidence type="ECO:0000313" key="2">
    <source>
        <dbReference type="Proteomes" id="UP000016927"/>
    </source>
</evidence>
<organism evidence="1 2">
    <name type="scientific">Nosema bombycis (strain CQ1 / CVCC 102059)</name>
    <name type="common">Microsporidian parasite</name>
    <name type="synonym">Pebrine of silkworm</name>
    <dbReference type="NCBI Taxonomy" id="578461"/>
    <lineage>
        <taxon>Eukaryota</taxon>
        <taxon>Fungi</taxon>
        <taxon>Fungi incertae sedis</taxon>
        <taxon>Microsporidia</taxon>
        <taxon>Nosematidae</taxon>
        <taxon>Nosema</taxon>
    </lineage>
</organism>
<dbReference type="Proteomes" id="UP000016927">
    <property type="component" value="Unassembled WGS sequence"/>
</dbReference>
<reference evidence="1 2" key="1">
    <citation type="journal article" date="2013" name="BMC Genomics">
        <title>Comparative genomics of parasitic silkworm microsporidia reveal an association between genome expansion and host adaptation.</title>
        <authorList>
            <person name="Pan G."/>
            <person name="Xu J."/>
            <person name="Li T."/>
            <person name="Xia Q."/>
            <person name="Liu S.L."/>
            <person name="Zhang G."/>
            <person name="Li S."/>
            <person name="Li C."/>
            <person name="Liu H."/>
            <person name="Yang L."/>
            <person name="Liu T."/>
            <person name="Zhang X."/>
            <person name="Wu Z."/>
            <person name="Fan W."/>
            <person name="Dang X."/>
            <person name="Xiang H."/>
            <person name="Tao M."/>
            <person name="Li Y."/>
            <person name="Hu J."/>
            <person name="Li Z."/>
            <person name="Lin L."/>
            <person name="Luo J."/>
            <person name="Geng L."/>
            <person name="Wang L."/>
            <person name="Long M."/>
            <person name="Wan Y."/>
            <person name="He N."/>
            <person name="Zhang Z."/>
            <person name="Lu C."/>
            <person name="Keeling P.J."/>
            <person name="Wang J."/>
            <person name="Xiang Z."/>
            <person name="Zhou Z."/>
        </authorList>
    </citation>
    <scope>NUCLEOTIDE SEQUENCE [LARGE SCALE GENOMIC DNA]</scope>
    <source>
        <strain evidence="2">CQ1 / CVCC 102059</strain>
    </source>
</reference>
<accession>R0KU44</accession>
<evidence type="ECO:0000313" key="1">
    <source>
        <dbReference type="EMBL" id="EOB13747.1"/>
    </source>
</evidence>
<protein>
    <submittedName>
        <fullName evidence="1">Uncharacterized protein</fullName>
    </submittedName>
</protein>
<dbReference type="OMA" id="GTHEGEC"/>
<sequence>MPNVLIELVDFKNNSLGDHTLHVDSSFNHENLQTYLDSLSSDSVKYKFYFLKNKFKTSFNEIIKDFKLEIENKIVIEYEKDESSIPEEELNLDGPIFSLNFVNGKLFVSKYFSFIEIFEKQKKLKRIAIGKNRIRLMYKTIGCTKDGLVVDLEKDTVLFDAKCKDISCLFYFEDKIYFGTESGGCFVVENEIVEIYRGKSKVVGIFRNEEITFVMQNGEIIVYSTEIESQQLDFCVTSLLKSKKYSGFWYK</sequence>
<dbReference type="EMBL" id="KB908968">
    <property type="protein sequence ID" value="EOB13747.1"/>
    <property type="molecule type" value="Genomic_DNA"/>
</dbReference>
<gene>
    <name evidence="1" type="ORF">NBO_60g0003</name>
</gene>